<dbReference type="EMBL" id="CP108036">
    <property type="protein sequence ID" value="WUN82780.1"/>
    <property type="molecule type" value="Genomic_DNA"/>
</dbReference>
<organism evidence="1 2">
    <name type="scientific">Streptomyces erythrochromogenes</name>
    <dbReference type="NCBI Taxonomy" id="285574"/>
    <lineage>
        <taxon>Bacteria</taxon>
        <taxon>Bacillati</taxon>
        <taxon>Actinomycetota</taxon>
        <taxon>Actinomycetes</taxon>
        <taxon>Kitasatosporales</taxon>
        <taxon>Streptomycetaceae</taxon>
        <taxon>Streptomyces</taxon>
    </lineage>
</organism>
<evidence type="ECO:0000313" key="2">
    <source>
        <dbReference type="Proteomes" id="UP001432312"/>
    </source>
</evidence>
<dbReference type="Proteomes" id="UP001432312">
    <property type="component" value="Chromosome"/>
</dbReference>
<gene>
    <name evidence="1" type="ORF">OHA91_32245</name>
</gene>
<evidence type="ECO:0000313" key="1">
    <source>
        <dbReference type="EMBL" id="WUN82780.1"/>
    </source>
</evidence>
<sequence>MAQRLPPHPHAAGAEADVEAVAADLVRVVGGQRRGGGLRAGMMLGHAVALATMRQ</sequence>
<name>A0ABZ1QJZ5_9ACTN</name>
<accession>A0ABZ1QJZ5</accession>
<reference evidence="1" key="1">
    <citation type="submission" date="2022-10" db="EMBL/GenBank/DDBJ databases">
        <title>The complete genomes of actinobacterial strains from the NBC collection.</title>
        <authorList>
            <person name="Joergensen T.S."/>
            <person name="Alvarez Arevalo M."/>
            <person name="Sterndorff E.B."/>
            <person name="Faurdal D."/>
            <person name="Vuksanovic O."/>
            <person name="Mourched A.-S."/>
            <person name="Charusanti P."/>
            <person name="Shaw S."/>
            <person name="Blin K."/>
            <person name="Weber T."/>
        </authorList>
    </citation>
    <scope>NUCLEOTIDE SEQUENCE</scope>
    <source>
        <strain evidence="1">NBC_00303</strain>
    </source>
</reference>
<keyword evidence="2" id="KW-1185">Reference proteome</keyword>
<protein>
    <submittedName>
        <fullName evidence="1">Uncharacterized protein</fullName>
    </submittedName>
</protein>
<dbReference type="GeneID" id="95500816"/>
<proteinExistence type="predicted"/>
<dbReference type="RefSeq" id="WP_158714882.1">
    <property type="nucleotide sequence ID" value="NZ_CP108036.1"/>
</dbReference>